<proteinExistence type="predicted"/>
<name>A0A5S4EYF0_9ACTN</name>
<gene>
    <name evidence="1" type="ORF">ETD86_46560</name>
</gene>
<accession>A0A5S4EYF0</accession>
<dbReference type="RefSeq" id="WP_138673037.1">
    <property type="nucleotide sequence ID" value="NZ_VCKY01000274.1"/>
</dbReference>
<comment type="caution">
    <text evidence="1">The sequence shown here is derived from an EMBL/GenBank/DDBJ whole genome shotgun (WGS) entry which is preliminary data.</text>
</comment>
<dbReference type="Proteomes" id="UP000309128">
    <property type="component" value="Unassembled WGS sequence"/>
</dbReference>
<evidence type="ECO:0000313" key="2">
    <source>
        <dbReference type="Proteomes" id="UP000309128"/>
    </source>
</evidence>
<sequence>MTSMENSAPAGVVSATEIEAALGARWPKGLSALPDWADSCAEADLQPGMTVFEANEGSGPTVLHVVEVVDLYDQTGDEDLEGMVQVSGVCASTGNAYSYRICGDNSAELVTPQKAQDLSSIANDVLTS</sequence>
<dbReference type="EMBL" id="VCKY01000274">
    <property type="protein sequence ID" value="TMR08716.1"/>
    <property type="molecule type" value="Genomic_DNA"/>
</dbReference>
<organism evidence="1 2">
    <name type="scientific">Nonomuraea turkmeniaca</name>
    <dbReference type="NCBI Taxonomy" id="103838"/>
    <lineage>
        <taxon>Bacteria</taxon>
        <taxon>Bacillati</taxon>
        <taxon>Actinomycetota</taxon>
        <taxon>Actinomycetes</taxon>
        <taxon>Streptosporangiales</taxon>
        <taxon>Streptosporangiaceae</taxon>
        <taxon>Nonomuraea</taxon>
    </lineage>
</organism>
<dbReference type="AlphaFoldDB" id="A0A5S4EYF0"/>
<keyword evidence="2" id="KW-1185">Reference proteome</keyword>
<reference evidence="1 2" key="1">
    <citation type="submission" date="2019-05" db="EMBL/GenBank/DDBJ databases">
        <title>Draft genome sequence of Nonomuraea turkmeniaca DSM 43926.</title>
        <authorList>
            <person name="Saricaoglu S."/>
            <person name="Isik K."/>
        </authorList>
    </citation>
    <scope>NUCLEOTIDE SEQUENCE [LARGE SCALE GENOMIC DNA]</scope>
    <source>
        <strain evidence="1 2">DSM 43926</strain>
    </source>
</reference>
<evidence type="ECO:0000313" key="1">
    <source>
        <dbReference type="EMBL" id="TMR08716.1"/>
    </source>
</evidence>
<protein>
    <submittedName>
        <fullName evidence="1">Uncharacterized protein</fullName>
    </submittedName>
</protein>